<dbReference type="EMBL" id="JAAMOB010000003">
    <property type="protein sequence ID" value="KAF4115204.1"/>
    <property type="molecule type" value="Genomic_DNA"/>
</dbReference>
<evidence type="ECO:0000313" key="1">
    <source>
        <dbReference type="EMBL" id="KAF4115204.1"/>
    </source>
</evidence>
<protein>
    <submittedName>
        <fullName evidence="1">Uncharacterized protein</fullName>
    </submittedName>
</protein>
<reference evidence="1 2" key="1">
    <citation type="submission" date="2020-04" db="EMBL/GenBank/DDBJ databases">
        <title>Chromosome-level genome assembly of a cyprinid fish Onychostoma macrolepis by integration of Nanopore Sequencing, Bionano and Hi-C technology.</title>
        <authorList>
            <person name="Wang D."/>
        </authorList>
    </citation>
    <scope>NUCLEOTIDE SEQUENCE [LARGE SCALE GENOMIC DNA]</scope>
    <source>
        <strain evidence="1">SWU-2019</strain>
        <tissue evidence="1">Muscle</tissue>
    </source>
</reference>
<dbReference type="Proteomes" id="UP000579812">
    <property type="component" value="Unassembled WGS sequence"/>
</dbReference>
<gene>
    <name evidence="1" type="ORF">G5714_002693</name>
</gene>
<comment type="caution">
    <text evidence="1">The sequence shown here is derived from an EMBL/GenBank/DDBJ whole genome shotgun (WGS) entry which is preliminary data.</text>
</comment>
<organism evidence="1 2">
    <name type="scientific">Onychostoma macrolepis</name>
    <dbReference type="NCBI Taxonomy" id="369639"/>
    <lineage>
        <taxon>Eukaryota</taxon>
        <taxon>Metazoa</taxon>
        <taxon>Chordata</taxon>
        <taxon>Craniata</taxon>
        <taxon>Vertebrata</taxon>
        <taxon>Euteleostomi</taxon>
        <taxon>Actinopterygii</taxon>
        <taxon>Neopterygii</taxon>
        <taxon>Teleostei</taxon>
        <taxon>Ostariophysi</taxon>
        <taxon>Cypriniformes</taxon>
        <taxon>Cyprinidae</taxon>
        <taxon>Acrossocheilinae</taxon>
        <taxon>Onychostoma</taxon>
    </lineage>
</organism>
<evidence type="ECO:0000313" key="2">
    <source>
        <dbReference type="Proteomes" id="UP000579812"/>
    </source>
</evidence>
<sequence length="134" mass="14926">MSSPSPGSNCVFKCNQSMVVDHPELNEGTMISDPSKIERRRLESAETNYVSVKSNGSMSHPIDLSGTPMSSNLVDDTKAAFLGETKDQLIGWEKPLCVVLRVLSQRELALSRALRSSEKKAIRKRREARLMFSQ</sequence>
<name>A0A7J6D8I7_9TELE</name>
<proteinExistence type="predicted"/>
<keyword evidence="2" id="KW-1185">Reference proteome</keyword>
<dbReference type="AlphaFoldDB" id="A0A7J6D8I7"/>
<accession>A0A7J6D8I7</accession>